<name>A0A8J6MYB7_9DELT</name>
<dbReference type="Pfam" id="PF04250">
    <property type="entry name" value="DUF429"/>
    <property type="match status" value="1"/>
</dbReference>
<protein>
    <submittedName>
        <fullName evidence="1">DUF429 domain-containing protein</fullName>
    </submittedName>
</protein>
<accession>A0A8J6MYB7</accession>
<dbReference type="AlphaFoldDB" id="A0A8J6MYB7"/>
<sequence length="46" mass="5049">MPELWQATKKEALILIDIPIGLSSREKLTRQCGRMASYCGQAAGRG</sequence>
<organism evidence="1 2">
    <name type="scientific">Candidatus Desulfacyla euxinica</name>
    <dbReference type="NCBI Taxonomy" id="2841693"/>
    <lineage>
        <taxon>Bacteria</taxon>
        <taxon>Deltaproteobacteria</taxon>
        <taxon>Candidatus Desulfacyla</taxon>
    </lineage>
</organism>
<reference evidence="1 2" key="1">
    <citation type="submission" date="2020-08" db="EMBL/GenBank/DDBJ databases">
        <title>Bridging the membrane lipid divide: bacteria of the FCB group superphylum have the potential to synthesize archaeal ether lipids.</title>
        <authorList>
            <person name="Villanueva L."/>
            <person name="Von Meijenfeldt F.A.B."/>
            <person name="Westbye A.B."/>
            <person name="Yadav S."/>
            <person name="Hopmans E.C."/>
            <person name="Dutilh B.E."/>
            <person name="Sinninghe Damste J.S."/>
        </authorList>
    </citation>
    <scope>NUCLEOTIDE SEQUENCE [LARGE SCALE GENOMIC DNA]</scope>
    <source>
        <strain evidence="1">NIOZ-UU27</strain>
    </source>
</reference>
<dbReference type="EMBL" id="JACNJD010000123">
    <property type="protein sequence ID" value="MBC8176276.1"/>
    <property type="molecule type" value="Genomic_DNA"/>
</dbReference>
<dbReference type="Proteomes" id="UP000650524">
    <property type="component" value="Unassembled WGS sequence"/>
</dbReference>
<gene>
    <name evidence="1" type="ORF">H8E19_02640</name>
</gene>
<evidence type="ECO:0000313" key="2">
    <source>
        <dbReference type="Proteomes" id="UP000650524"/>
    </source>
</evidence>
<dbReference type="InterPro" id="IPR007362">
    <property type="entry name" value="DUF429"/>
</dbReference>
<proteinExistence type="predicted"/>
<evidence type="ECO:0000313" key="1">
    <source>
        <dbReference type="EMBL" id="MBC8176276.1"/>
    </source>
</evidence>
<comment type="caution">
    <text evidence="1">The sequence shown here is derived from an EMBL/GenBank/DDBJ whole genome shotgun (WGS) entry which is preliminary data.</text>
</comment>